<dbReference type="InterPro" id="IPR011006">
    <property type="entry name" value="CheY-like_superfamily"/>
</dbReference>
<dbReference type="Pfam" id="PF08448">
    <property type="entry name" value="PAS_4"/>
    <property type="match status" value="2"/>
</dbReference>
<dbReference type="SUPFAM" id="SSF55874">
    <property type="entry name" value="ATPase domain of HSP90 chaperone/DNA topoisomerase II/histidine kinase"/>
    <property type="match status" value="1"/>
</dbReference>
<feature type="modified residue" description="Phosphohistidine" evidence="13">
    <location>
        <position position="784"/>
    </location>
</feature>
<keyword evidence="7" id="KW-0808">Transferase</keyword>
<evidence type="ECO:0000256" key="9">
    <source>
        <dbReference type="ARBA" id="ARBA00022777"/>
    </source>
</evidence>
<evidence type="ECO:0000259" key="16">
    <source>
        <dbReference type="PROSITE" id="PS50110"/>
    </source>
</evidence>
<dbReference type="SUPFAM" id="SSF47226">
    <property type="entry name" value="Histidine-containing phosphotransfer domain, HPT domain"/>
    <property type="match status" value="1"/>
</dbReference>
<dbReference type="PANTHER" id="PTHR43047">
    <property type="entry name" value="TWO-COMPONENT HISTIDINE PROTEIN KINASE"/>
    <property type="match status" value="1"/>
</dbReference>
<proteinExistence type="predicted"/>
<dbReference type="Gene3D" id="3.30.565.10">
    <property type="entry name" value="Histidine kinase-like ATPase, C-terminal domain"/>
    <property type="match status" value="1"/>
</dbReference>
<accession>A0A4R9LQ95</accession>
<dbReference type="InterPro" id="IPR036097">
    <property type="entry name" value="HisK_dim/P_sf"/>
</dbReference>
<dbReference type="InterPro" id="IPR003594">
    <property type="entry name" value="HATPase_dom"/>
</dbReference>
<dbReference type="SMART" id="SM00388">
    <property type="entry name" value="HisKA"/>
    <property type="match status" value="1"/>
</dbReference>
<dbReference type="Pfam" id="PF00072">
    <property type="entry name" value="Response_reg"/>
    <property type="match status" value="1"/>
</dbReference>
<keyword evidence="5" id="KW-0997">Cell inner membrane</keyword>
<evidence type="ECO:0000256" key="2">
    <source>
        <dbReference type="ARBA" id="ARBA00004429"/>
    </source>
</evidence>
<dbReference type="EMBL" id="RQHV01000043">
    <property type="protein sequence ID" value="TGN10387.1"/>
    <property type="molecule type" value="Genomic_DNA"/>
</dbReference>
<evidence type="ECO:0000256" key="6">
    <source>
        <dbReference type="ARBA" id="ARBA00022553"/>
    </source>
</evidence>
<evidence type="ECO:0000256" key="14">
    <source>
        <dbReference type="PROSITE-ProRule" id="PRU00169"/>
    </source>
</evidence>
<evidence type="ECO:0000256" key="1">
    <source>
        <dbReference type="ARBA" id="ARBA00000085"/>
    </source>
</evidence>
<evidence type="ECO:0000259" key="17">
    <source>
        <dbReference type="PROSITE" id="PS50112"/>
    </source>
</evidence>
<dbReference type="InterPro" id="IPR005467">
    <property type="entry name" value="His_kinase_dom"/>
</dbReference>
<keyword evidence="8" id="KW-0812">Transmembrane</keyword>
<keyword evidence="9" id="KW-0418">Kinase</keyword>
<comment type="subcellular location">
    <subcellularLocation>
        <location evidence="2">Cell inner membrane</location>
        <topology evidence="2">Multi-pass membrane protein</topology>
    </subcellularLocation>
</comment>
<dbReference type="InterPro" id="IPR000014">
    <property type="entry name" value="PAS"/>
</dbReference>
<evidence type="ECO:0000256" key="11">
    <source>
        <dbReference type="ARBA" id="ARBA00022989"/>
    </source>
</evidence>
<evidence type="ECO:0000313" key="20">
    <source>
        <dbReference type="EMBL" id="TGN10387.1"/>
    </source>
</evidence>
<evidence type="ECO:0000256" key="8">
    <source>
        <dbReference type="ARBA" id="ARBA00022692"/>
    </source>
</evidence>
<dbReference type="InterPro" id="IPR001789">
    <property type="entry name" value="Sig_transdc_resp-reg_receiver"/>
</dbReference>
<feature type="domain" description="HPt" evidence="19">
    <location>
        <begin position="745"/>
        <end position="838"/>
    </location>
</feature>
<dbReference type="SMART" id="SM00387">
    <property type="entry name" value="HATPase_c"/>
    <property type="match status" value="1"/>
</dbReference>
<dbReference type="CDD" id="cd17546">
    <property type="entry name" value="REC_hyHK_CKI1_RcsC-like"/>
    <property type="match status" value="1"/>
</dbReference>
<gene>
    <name evidence="20" type="ORF">EHS11_08795</name>
</gene>
<feature type="domain" description="PAS" evidence="17">
    <location>
        <begin position="195"/>
        <end position="268"/>
    </location>
</feature>
<sequence>MSTGKKIPDSSSSSVSLSTGPDFRALFESAPGLYLVLDFDFHIIAVSDAYANATMIRREDVLGKGIFEVFPDNPDDPAADGVRHLRTSLLQVRNHCVPSTMAMQKYDIRKPDSEGGGFEARYWSPRNSPVLNKDGTLAYIIHRVEDVTEFVRLKQEGIEQTEVTQEMRERMERMEAEVYIRAKEAIEANEGLRNSQENLSVTLNSIGDAVLTTDAGARVTRLNPVAEQLIGWTQAEAIGRLVVEIFHIINNETREPVSVPVIDALTHGTTQGLSNSLLISRDGREHAIADSCAPIRNRDGVVTGAVLVFRDVTEERAARFALQRAKEDAELANRSKTSFLATMSHEIRTPLSGLLGMLELLSLTVLNLDQKKMVKAARDSGNGLLRILSDILDWSKIEEGKLELSLQATSIAQLSSEVVETYSHVASSKGLALRYEVDTKLTLAHIVDPLRLSQVLNNFVSNAIKFTAKGEVVLRADLVKDLSYAQKVRFSVQDTGIGLNQEEQSRLFLRYAQATSDTARLYGGTGLGLAISRRLADLMDGVIELESVPGKGSTFSITLFLPTSEMDFVNTILVGPDMEAVKPIPQDRNSIHTVLVVDDHSINLTLLIRQVEQLGLRVEGAEDGEDALKLWKEKKFDMIITDCHMPKMDGYELTKAIREIEAAQALPRIPIIAYTANALGEENGLCHSAGMDEVMVKPAKMVQLRGTFMRWLSGIGEAEGPANPSLEDDADSPVDFTNLRNIIPDRAGQIALLNKFQSHHREDRDKLIAELDNGNTAEIMSQAHRLNGASQIVGASELANAYANIERSARQNNLQSARAEIPKLTEAVGRFEKFLFTLIEKTGTI</sequence>
<evidence type="ECO:0000256" key="5">
    <source>
        <dbReference type="ARBA" id="ARBA00022519"/>
    </source>
</evidence>
<dbReference type="SUPFAM" id="SSF47384">
    <property type="entry name" value="Homodimeric domain of signal transducing histidine kinase"/>
    <property type="match status" value="1"/>
</dbReference>
<evidence type="ECO:0000313" key="21">
    <source>
        <dbReference type="Proteomes" id="UP000298264"/>
    </source>
</evidence>
<dbReference type="InterPro" id="IPR000700">
    <property type="entry name" value="PAS-assoc_C"/>
</dbReference>
<feature type="modified residue" description="4-aspartylphosphate" evidence="14">
    <location>
        <position position="642"/>
    </location>
</feature>
<keyword evidence="12" id="KW-0472">Membrane</keyword>
<dbReference type="InterPro" id="IPR036890">
    <property type="entry name" value="HATPase_C_sf"/>
</dbReference>
<dbReference type="Pfam" id="PF00512">
    <property type="entry name" value="HisKA"/>
    <property type="match status" value="1"/>
</dbReference>
<evidence type="ECO:0000256" key="3">
    <source>
        <dbReference type="ARBA" id="ARBA00012438"/>
    </source>
</evidence>
<dbReference type="Gene3D" id="3.40.50.2300">
    <property type="match status" value="1"/>
</dbReference>
<comment type="caution">
    <text evidence="20">The sequence shown here is derived from an EMBL/GenBank/DDBJ whole genome shotgun (WGS) entry which is preliminary data.</text>
</comment>
<keyword evidence="10" id="KW-0547">Nucleotide-binding</keyword>
<organism evidence="20 21">
    <name type="scientific">Leptospira ilyithenensis</name>
    <dbReference type="NCBI Taxonomy" id="2484901"/>
    <lineage>
        <taxon>Bacteria</taxon>
        <taxon>Pseudomonadati</taxon>
        <taxon>Spirochaetota</taxon>
        <taxon>Spirochaetia</taxon>
        <taxon>Leptospirales</taxon>
        <taxon>Leptospiraceae</taxon>
        <taxon>Leptospira</taxon>
    </lineage>
</organism>
<dbReference type="NCBIfam" id="TIGR00229">
    <property type="entry name" value="sensory_box"/>
    <property type="match status" value="1"/>
</dbReference>
<dbReference type="EC" id="2.7.13.3" evidence="3"/>
<evidence type="ECO:0000259" key="15">
    <source>
        <dbReference type="PROSITE" id="PS50109"/>
    </source>
</evidence>
<keyword evidence="6 14" id="KW-0597">Phosphoprotein</keyword>
<dbReference type="InterPro" id="IPR035965">
    <property type="entry name" value="PAS-like_dom_sf"/>
</dbReference>
<dbReference type="Gene3D" id="1.10.287.130">
    <property type="match status" value="1"/>
</dbReference>
<keyword evidence="10" id="KW-0067">ATP-binding</keyword>
<keyword evidence="21" id="KW-1185">Reference proteome</keyword>
<dbReference type="PROSITE" id="PS50109">
    <property type="entry name" value="HIS_KIN"/>
    <property type="match status" value="1"/>
</dbReference>
<dbReference type="InterPro" id="IPR036641">
    <property type="entry name" value="HPT_dom_sf"/>
</dbReference>
<name>A0A4R9LQ95_9LEPT</name>
<dbReference type="AlphaFoldDB" id="A0A4R9LQ95"/>
<dbReference type="CDD" id="cd00130">
    <property type="entry name" value="PAS"/>
    <property type="match status" value="2"/>
</dbReference>
<dbReference type="Pfam" id="PF02518">
    <property type="entry name" value="HATPase_c"/>
    <property type="match status" value="1"/>
</dbReference>
<comment type="catalytic activity">
    <reaction evidence="1">
        <text>ATP + protein L-histidine = ADP + protein N-phospho-L-histidine.</text>
        <dbReference type="EC" id="2.7.13.3"/>
    </reaction>
</comment>
<dbReference type="SUPFAM" id="SSF52172">
    <property type="entry name" value="CheY-like"/>
    <property type="match status" value="1"/>
</dbReference>
<dbReference type="Gene3D" id="1.20.120.160">
    <property type="entry name" value="HPT domain"/>
    <property type="match status" value="1"/>
</dbReference>
<dbReference type="Gene3D" id="3.30.450.20">
    <property type="entry name" value="PAS domain"/>
    <property type="match status" value="2"/>
</dbReference>
<dbReference type="OrthoDB" id="9813394at2"/>
<feature type="domain" description="Response regulatory" evidence="16">
    <location>
        <begin position="593"/>
        <end position="712"/>
    </location>
</feature>
<dbReference type="InterPro" id="IPR008207">
    <property type="entry name" value="Sig_transdc_His_kin_Hpt_dom"/>
</dbReference>
<dbReference type="PROSITE" id="PS50113">
    <property type="entry name" value="PAC"/>
    <property type="match status" value="1"/>
</dbReference>
<evidence type="ECO:0000256" key="7">
    <source>
        <dbReference type="ARBA" id="ARBA00022679"/>
    </source>
</evidence>
<reference evidence="20" key="1">
    <citation type="journal article" date="2019" name="PLoS Negl. Trop. Dis.">
        <title>Revisiting the worldwide diversity of Leptospira species in the environment.</title>
        <authorList>
            <person name="Vincent A.T."/>
            <person name="Schiettekatte O."/>
            <person name="Bourhy P."/>
            <person name="Veyrier F.J."/>
            <person name="Picardeau M."/>
        </authorList>
    </citation>
    <scope>NUCLEOTIDE SEQUENCE [LARGE SCALE GENOMIC DNA]</scope>
    <source>
        <strain evidence="20">201400974</strain>
    </source>
</reference>
<dbReference type="SUPFAM" id="SSF55785">
    <property type="entry name" value="PYP-like sensor domain (PAS domain)"/>
    <property type="match status" value="2"/>
</dbReference>
<dbReference type="CDD" id="cd00082">
    <property type="entry name" value="HisKA"/>
    <property type="match status" value="1"/>
</dbReference>
<feature type="domain" description="Histidine kinase" evidence="15">
    <location>
        <begin position="342"/>
        <end position="563"/>
    </location>
</feature>
<feature type="domain" description="PAC" evidence="18">
    <location>
        <begin position="271"/>
        <end position="324"/>
    </location>
</feature>
<dbReference type="SMART" id="SM00448">
    <property type="entry name" value="REC"/>
    <property type="match status" value="1"/>
</dbReference>
<dbReference type="CDD" id="cd16922">
    <property type="entry name" value="HATPase_EvgS-ArcB-TorS-like"/>
    <property type="match status" value="1"/>
</dbReference>
<dbReference type="PRINTS" id="PR00344">
    <property type="entry name" value="BCTRLSENSOR"/>
</dbReference>
<dbReference type="PROSITE" id="PS50112">
    <property type="entry name" value="PAS"/>
    <property type="match status" value="1"/>
</dbReference>
<dbReference type="PANTHER" id="PTHR43047:SF64">
    <property type="entry name" value="HISTIDINE KINASE CONTAINING CHEY-HOMOLOGOUS RECEIVER DOMAIN AND PAS DOMAIN-RELATED"/>
    <property type="match status" value="1"/>
</dbReference>
<dbReference type="PROSITE" id="PS50894">
    <property type="entry name" value="HPT"/>
    <property type="match status" value="1"/>
</dbReference>
<evidence type="ECO:0000256" key="10">
    <source>
        <dbReference type="ARBA" id="ARBA00022840"/>
    </source>
</evidence>
<evidence type="ECO:0000259" key="19">
    <source>
        <dbReference type="PROSITE" id="PS50894"/>
    </source>
</evidence>
<dbReference type="PROSITE" id="PS50110">
    <property type="entry name" value="RESPONSE_REGULATORY"/>
    <property type="match status" value="1"/>
</dbReference>
<dbReference type="InterPro" id="IPR013656">
    <property type="entry name" value="PAS_4"/>
</dbReference>
<evidence type="ECO:0000256" key="13">
    <source>
        <dbReference type="PROSITE-ProRule" id="PRU00110"/>
    </source>
</evidence>
<evidence type="ECO:0000256" key="12">
    <source>
        <dbReference type="ARBA" id="ARBA00023136"/>
    </source>
</evidence>
<dbReference type="InterPro" id="IPR003661">
    <property type="entry name" value="HisK_dim/P_dom"/>
</dbReference>
<dbReference type="SMART" id="SM00091">
    <property type="entry name" value="PAS"/>
    <property type="match status" value="2"/>
</dbReference>
<dbReference type="Proteomes" id="UP000298264">
    <property type="component" value="Unassembled WGS sequence"/>
</dbReference>
<keyword evidence="11" id="KW-1133">Transmembrane helix</keyword>
<evidence type="ECO:0000256" key="4">
    <source>
        <dbReference type="ARBA" id="ARBA00022475"/>
    </source>
</evidence>
<dbReference type="RefSeq" id="WP_135764022.1">
    <property type="nucleotide sequence ID" value="NZ_RQHV01000043.1"/>
</dbReference>
<dbReference type="GO" id="GO:0005886">
    <property type="term" value="C:plasma membrane"/>
    <property type="evidence" value="ECO:0007669"/>
    <property type="project" value="UniProtKB-SubCell"/>
</dbReference>
<dbReference type="GO" id="GO:0000155">
    <property type="term" value="F:phosphorelay sensor kinase activity"/>
    <property type="evidence" value="ECO:0007669"/>
    <property type="project" value="InterPro"/>
</dbReference>
<dbReference type="InterPro" id="IPR004358">
    <property type="entry name" value="Sig_transdc_His_kin-like_C"/>
</dbReference>
<protein>
    <recommendedName>
        <fullName evidence="3">histidine kinase</fullName>
        <ecNumber evidence="3">2.7.13.3</ecNumber>
    </recommendedName>
</protein>
<evidence type="ECO:0000259" key="18">
    <source>
        <dbReference type="PROSITE" id="PS50113"/>
    </source>
</evidence>
<keyword evidence="4" id="KW-1003">Cell membrane</keyword>
<dbReference type="FunFam" id="3.30.565.10:FF:000010">
    <property type="entry name" value="Sensor histidine kinase RcsC"/>
    <property type="match status" value="1"/>
</dbReference>
<dbReference type="Pfam" id="PF01627">
    <property type="entry name" value="Hpt"/>
    <property type="match status" value="1"/>
</dbReference>